<dbReference type="PRINTS" id="PR00446">
    <property type="entry name" value="HYDRGNUPTAKE"/>
</dbReference>
<name>A0A0T5NX03_9RHOB</name>
<evidence type="ECO:0000256" key="1">
    <source>
        <dbReference type="ARBA" id="ARBA00006814"/>
    </source>
</evidence>
<evidence type="ECO:0000256" key="4">
    <source>
        <dbReference type="ARBA" id="ARBA00022801"/>
    </source>
</evidence>
<dbReference type="STRING" id="540747.SAMN04488031_11819"/>
<gene>
    <name evidence="5" type="ORF">XM52_27840</name>
</gene>
<dbReference type="Pfam" id="PF01750">
    <property type="entry name" value="HycI"/>
    <property type="match status" value="1"/>
</dbReference>
<comment type="caution">
    <text evidence="5">The sequence shown here is derived from an EMBL/GenBank/DDBJ whole genome shotgun (WGS) entry which is preliminary data.</text>
</comment>
<dbReference type="PANTHER" id="PTHR30302">
    <property type="entry name" value="HYDROGENASE 1 MATURATION PROTEASE"/>
    <property type="match status" value="1"/>
</dbReference>
<dbReference type="RefSeq" id="WP_199559127.1">
    <property type="nucleotide sequence ID" value="NZ_CP031601.1"/>
</dbReference>
<dbReference type="GO" id="GO:0004190">
    <property type="term" value="F:aspartic-type endopeptidase activity"/>
    <property type="evidence" value="ECO:0007669"/>
    <property type="project" value="UniProtKB-KW"/>
</dbReference>
<protein>
    <recommendedName>
        <fullName evidence="7">Hydrogenase maturation protease</fullName>
    </recommendedName>
</protein>
<sequence>MVLPPVADLMPLDVVVIGCGNPNRSDDGVGPHLIAQMRENGVPEHTRIFDGGTDGMSVMYSARGATHLIIVDARVPEGSPGTIYEVPGEVLEAPPNNSLNLHDFRWDHALYAGRRIYGDAFPKTTSVLLIEAATLELGLGLSDEVSRAARTVECRIRDLIDTWSEA</sequence>
<dbReference type="PATRIC" id="fig|540747.5.peg.4354"/>
<keyword evidence="3" id="KW-0064">Aspartyl protease</keyword>
<evidence type="ECO:0000313" key="6">
    <source>
        <dbReference type="Proteomes" id="UP000051401"/>
    </source>
</evidence>
<organism evidence="5 6">
    <name type="scientific">Roseovarius indicus</name>
    <dbReference type="NCBI Taxonomy" id="540747"/>
    <lineage>
        <taxon>Bacteria</taxon>
        <taxon>Pseudomonadati</taxon>
        <taxon>Pseudomonadota</taxon>
        <taxon>Alphaproteobacteria</taxon>
        <taxon>Rhodobacterales</taxon>
        <taxon>Roseobacteraceae</taxon>
        <taxon>Roseovarius</taxon>
    </lineage>
</organism>
<dbReference type="Gene3D" id="3.40.50.1450">
    <property type="entry name" value="HybD-like"/>
    <property type="match status" value="1"/>
</dbReference>
<accession>A0A0T5NX03</accession>
<dbReference type="InterPro" id="IPR000671">
    <property type="entry name" value="Peptidase_A31"/>
</dbReference>
<dbReference type="SUPFAM" id="SSF53163">
    <property type="entry name" value="HybD-like"/>
    <property type="match status" value="1"/>
</dbReference>
<reference evidence="5 6" key="1">
    <citation type="submission" date="2015-04" db="EMBL/GenBank/DDBJ databases">
        <title>The draft genome sequence of Roseovarius indicus B108T.</title>
        <authorList>
            <person name="Li G."/>
            <person name="Lai Q."/>
            <person name="Shao Z."/>
            <person name="Yan P."/>
        </authorList>
    </citation>
    <scope>NUCLEOTIDE SEQUENCE [LARGE SCALE GENOMIC DNA]</scope>
    <source>
        <strain evidence="5 6">B108</strain>
    </source>
</reference>
<dbReference type="Proteomes" id="UP000051401">
    <property type="component" value="Unassembled WGS sequence"/>
</dbReference>
<dbReference type="InterPro" id="IPR023430">
    <property type="entry name" value="Pept_HybD-like_dom_sf"/>
</dbReference>
<keyword evidence="2" id="KW-0645">Protease</keyword>
<dbReference type="EMBL" id="LAXI01000038">
    <property type="protein sequence ID" value="KRS13270.1"/>
    <property type="molecule type" value="Genomic_DNA"/>
</dbReference>
<dbReference type="PANTHER" id="PTHR30302:SF1">
    <property type="entry name" value="HYDROGENASE 2 MATURATION PROTEASE"/>
    <property type="match status" value="1"/>
</dbReference>
<evidence type="ECO:0008006" key="7">
    <source>
        <dbReference type="Google" id="ProtNLM"/>
    </source>
</evidence>
<comment type="similarity">
    <text evidence="1">Belongs to the peptidase A31 family.</text>
</comment>
<dbReference type="GO" id="GO:0008047">
    <property type="term" value="F:enzyme activator activity"/>
    <property type="evidence" value="ECO:0007669"/>
    <property type="project" value="InterPro"/>
</dbReference>
<dbReference type="GO" id="GO:0016485">
    <property type="term" value="P:protein processing"/>
    <property type="evidence" value="ECO:0007669"/>
    <property type="project" value="TreeGrafter"/>
</dbReference>
<keyword evidence="6" id="KW-1185">Reference proteome</keyword>
<keyword evidence="4" id="KW-0378">Hydrolase</keyword>
<proteinExistence type="inferred from homology"/>
<dbReference type="AlphaFoldDB" id="A0A0T5NX03"/>
<evidence type="ECO:0000256" key="2">
    <source>
        <dbReference type="ARBA" id="ARBA00022670"/>
    </source>
</evidence>
<evidence type="ECO:0000256" key="3">
    <source>
        <dbReference type="ARBA" id="ARBA00022750"/>
    </source>
</evidence>
<dbReference type="NCBIfam" id="TIGR00072">
    <property type="entry name" value="hydrog_prot"/>
    <property type="match status" value="1"/>
</dbReference>
<evidence type="ECO:0000313" key="5">
    <source>
        <dbReference type="EMBL" id="KRS13270.1"/>
    </source>
</evidence>